<dbReference type="CDD" id="cd03801">
    <property type="entry name" value="GT4_PimA-like"/>
    <property type="match status" value="1"/>
</dbReference>
<evidence type="ECO:0000313" key="1">
    <source>
        <dbReference type="EMBL" id="KAK9847855.1"/>
    </source>
</evidence>
<name>A0AAW1SLK9_9CHLO</name>
<accession>A0AAW1SLK9</accession>
<evidence type="ECO:0008006" key="3">
    <source>
        <dbReference type="Google" id="ProtNLM"/>
    </source>
</evidence>
<dbReference type="PANTHER" id="PTHR12526:SF635">
    <property type="entry name" value="GLYCOSYL TRANSFERASE GROUP 1"/>
    <property type="match status" value="1"/>
</dbReference>
<dbReference type="GO" id="GO:0016757">
    <property type="term" value="F:glycosyltransferase activity"/>
    <property type="evidence" value="ECO:0007669"/>
    <property type="project" value="TreeGrafter"/>
</dbReference>
<gene>
    <name evidence="1" type="ORF">WJX84_000530</name>
</gene>
<dbReference type="AlphaFoldDB" id="A0AAW1SLK9"/>
<dbReference type="Proteomes" id="UP001485043">
    <property type="component" value="Unassembled WGS sequence"/>
</dbReference>
<sequence>MPPWTSDEADVDVVLKLHQRLHDVYPATDVDVVVVGIFHQVAELLVGVSAPVLYWEQGHEWVFGDPVRFQRQHNYLKQDKLFHMVLHLPVALASVSGAVASILSSEFGRSSLVIPNGVDCNRFFPGPRQAFVPTSILTSSPSQGDIQGAYCSVLLVGNPSLPLKGFDVAITALAAINQVLPLSITWVAQTQPTTAMCPPLANCGLRIALHINPSQDDLPGLYRGHDVFLFTSRYEAWGMPVLEAMASGVAVVSSKCLGVQSFAVHGVNALLADPQ</sequence>
<reference evidence="1 2" key="1">
    <citation type="journal article" date="2024" name="Nat. Commun.">
        <title>Phylogenomics reveals the evolutionary origins of lichenization in chlorophyte algae.</title>
        <authorList>
            <person name="Puginier C."/>
            <person name="Libourel C."/>
            <person name="Otte J."/>
            <person name="Skaloud P."/>
            <person name="Haon M."/>
            <person name="Grisel S."/>
            <person name="Petersen M."/>
            <person name="Berrin J.G."/>
            <person name="Delaux P.M."/>
            <person name="Dal Grande F."/>
            <person name="Keller J."/>
        </authorList>
    </citation>
    <scope>NUCLEOTIDE SEQUENCE [LARGE SCALE GENOMIC DNA]</scope>
    <source>
        <strain evidence="1 2">SAG 2523</strain>
    </source>
</reference>
<dbReference type="SUPFAM" id="SSF53756">
    <property type="entry name" value="UDP-Glycosyltransferase/glycogen phosphorylase"/>
    <property type="match status" value="1"/>
</dbReference>
<keyword evidence="2" id="KW-1185">Reference proteome</keyword>
<proteinExistence type="predicted"/>
<dbReference type="PANTHER" id="PTHR12526">
    <property type="entry name" value="GLYCOSYLTRANSFERASE"/>
    <property type="match status" value="1"/>
</dbReference>
<protein>
    <recommendedName>
        <fullName evidence="3">Glycosyltransferase</fullName>
    </recommendedName>
</protein>
<dbReference type="Gene3D" id="3.40.50.2000">
    <property type="entry name" value="Glycogen Phosphorylase B"/>
    <property type="match status" value="2"/>
</dbReference>
<evidence type="ECO:0000313" key="2">
    <source>
        <dbReference type="Proteomes" id="UP001485043"/>
    </source>
</evidence>
<dbReference type="Pfam" id="PF13692">
    <property type="entry name" value="Glyco_trans_1_4"/>
    <property type="match status" value="1"/>
</dbReference>
<dbReference type="EMBL" id="JALJOV010001439">
    <property type="protein sequence ID" value="KAK9847855.1"/>
    <property type="molecule type" value="Genomic_DNA"/>
</dbReference>
<comment type="caution">
    <text evidence="1">The sequence shown here is derived from an EMBL/GenBank/DDBJ whole genome shotgun (WGS) entry which is preliminary data.</text>
</comment>
<feature type="non-terminal residue" evidence="1">
    <location>
        <position position="275"/>
    </location>
</feature>
<organism evidence="1 2">
    <name type="scientific">Apatococcus fuscideae</name>
    <dbReference type="NCBI Taxonomy" id="2026836"/>
    <lineage>
        <taxon>Eukaryota</taxon>
        <taxon>Viridiplantae</taxon>
        <taxon>Chlorophyta</taxon>
        <taxon>core chlorophytes</taxon>
        <taxon>Trebouxiophyceae</taxon>
        <taxon>Chlorellales</taxon>
        <taxon>Chlorellaceae</taxon>
        <taxon>Apatococcus</taxon>
    </lineage>
</organism>